<name>A0A0Q3QPJ5_9BACI</name>
<reference evidence="3 4" key="1">
    <citation type="submission" date="2015-09" db="EMBL/GenBank/DDBJ databases">
        <title>Genome sequencing project for genomic taxonomy and phylogenomics of Bacillus-like bacteria.</title>
        <authorList>
            <person name="Liu B."/>
            <person name="Wang J."/>
            <person name="Zhu Y."/>
            <person name="Liu G."/>
            <person name="Chen Q."/>
            <person name="Chen Z."/>
            <person name="Lan J."/>
            <person name="Che J."/>
            <person name="Ge C."/>
            <person name="Shi H."/>
            <person name="Pan Z."/>
            <person name="Liu X."/>
        </authorList>
    </citation>
    <scope>NUCLEOTIDE SEQUENCE [LARGE SCALE GENOMIC DNA]</scope>
    <source>
        <strain evidence="3 4">FJAT-18043</strain>
    </source>
</reference>
<dbReference type="InterPro" id="IPR000866">
    <property type="entry name" value="AhpC/TSA"/>
</dbReference>
<dbReference type="EMBL" id="LJIX01000006">
    <property type="protein sequence ID" value="KQL20081.1"/>
    <property type="molecule type" value="Genomic_DNA"/>
</dbReference>
<proteinExistence type="predicted"/>
<dbReference type="AlphaFoldDB" id="A0A0Q3QPJ5"/>
<dbReference type="SUPFAM" id="SSF52833">
    <property type="entry name" value="Thioredoxin-like"/>
    <property type="match status" value="1"/>
</dbReference>
<dbReference type="InterPro" id="IPR013766">
    <property type="entry name" value="Thioredoxin_domain"/>
</dbReference>
<evidence type="ECO:0000259" key="2">
    <source>
        <dbReference type="PROSITE" id="PS51352"/>
    </source>
</evidence>
<dbReference type="CDD" id="cd02966">
    <property type="entry name" value="TlpA_like_family"/>
    <property type="match status" value="1"/>
</dbReference>
<dbReference type="Pfam" id="PF00578">
    <property type="entry name" value="AhpC-TSA"/>
    <property type="match status" value="1"/>
</dbReference>
<dbReference type="InterPro" id="IPR017937">
    <property type="entry name" value="Thioredoxin_CS"/>
</dbReference>
<dbReference type="Gene3D" id="3.40.30.10">
    <property type="entry name" value="Glutaredoxin"/>
    <property type="match status" value="1"/>
</dbReference>
<dbReference type="PATRIC" id="fig|1637975.4.peg.3303"/>
<dbReference type="GO" id="GO:0016209">
    <property type="term" value="F:antioxidant activity"/>
    <property type="evidence" value="ECO:0007669"/>
    <property type="project" value="InterPro"/>
</dbReference>
<comment type="caution">
    <text evidence="3">The sequence shown here is derived from an EMBL/GenBank/DDBJ whole genome shotgun (WGS) entry which is preliminary data.</text>
</comment>
<gene>
    <name evidence="3" type="ORF">AN957_16915</name>
</gene>
<dbReference type="InterPro" id="IPR036249">
    <property type="entry name" value="Thioredoxin-like_sf"/>
</dbReference>
<dbReference type="PROSITE" id="PS51352">
    <property type="entry name" value="THIOREDOXIN_2"/>
    <property type="match status" value="1"/>
</dbReference>
<dbReference type="PROSITE" id="PS00194">
    <property type="entry name" value="THIOREDOXIN_1"/>
    <property type="match status" value="1"/>
</dbReference>
<evidence type="ECO:0000313" key="3">
    <source>
        <dbReference type="EMBL" id="KQL20081.1"/>
    </source>
</evidence>
<dbReference type="Proteomes" id="UP000050996">
    <property type="component" value="Unassembled WGS sequence"/>
</dbReference>
<dbReference type="STRING" id="1637975.AN957_16915"/>
<feature type="domain" description="Thioredoxin" evidence="2">
    <location>
        <begin position="49"/>
        <end position="189"/>
    </location>
</feature>
<dbReference type="RefSeq" id="WP_056685303.1">
    <property type="nucleotide sequence ID" value="NZ_LJIX01000006.1"/>
</dbReference>
<dbReference type="PANTHER" id="PTHR42852:SF1">
    <property type="entry name" value="THIOREDOXIN-LIKE PROTEIN YNEN"/>
    <property type="match status" value="1"/>
</dbReference>
<dbReference type="PANTHER" id="PTHR42852">
    <property type="entry name" value="THIOL:DISULFIDE INTERCHANGE PROTEIN DSBE"/>
    <property type="match status" value="1"/>
</dbReference>
<protein>
    <submittedName>
        <fullName evidence="3">Thiol:disulfide interchange protein</fullName>
    </submittedName>
</protein>
<organism evidence="3 4">
    <name type="scientific">Cytobacillus solani</name>
    <dbReference type="NCBI Taxonomy" id="1637975"/>
    <lineage>
        <taxon>Bacteria</taxon>
        <taxon>Bacillati</taxon>
        <taxon>Bacillota</taxon>
        <taxon>Bacilli</taxon>
        <taxon>Bacillales</taxon>
        <taxon>Bacillaceae</taxon>
        <taxon>Cytobacillus</taxon>
    </lineage>
</organism>
<keyword evidence="4" id="KW-1185">Reference proteome</keyword>
<evidence type="ECO:0000256" key="1">
    <source>
        <dbReference type="ARBA" id="ARBA00023157"/>
    </source>
</evidence>
<accession>A0A0Q3QPJ5</accession>
<sequence>MKNWIVGAAIVTVLLIIADRYIFNDNNNEIEQIDKYEKLENASELPIGLNEGKRAPEFELVDLNGKSVQLSDYKGKPVLLNFWATWCPPCKDEMPHMEKLYKKYKKDGFEILAVNVTTSEKDPKHVGQFVDEYKLTFPIPLDENGAVFHDYAIIGYPTSFFIDSDGVIRRKVMGPVEEDELEKEILKLL</sequence>
<dbReference type="GO" id="GO:0016491">
    <property type="term" value="F:oxidoreductase activity"/>
    <property type="evidence" value="ECO:0007669"/>
    <property type="project" value="InterPro"/>
</dbReference>
<keyword evidence="1" id="KW-1015">Disulfide bond</keyword>
<dbReference type="InterPro" id="IPR050553">
    <property type="entry name" value="Thioredoxin_ResA/DsbE_sf"/>
</dbReference>
<evidence type="ECO:0000313" key="4">
    <source>
        <dbReference type="Proteomes" id="UP000050996"/>
    </source>
</evidence>